<protein>
    <submittedName>
        <fullName evidence="2">Uncharacterized protein</fullName>
    </submittedName>
</protein>
<dbReference type="AlphaFoldDB" id="A0A6B0R1Q2"/>
<evidence type="ECO:0000256" key="1">
    <source>
        <dbReference type="SAM" id="MobiDB-lite"/>
    </source>
</evidence>
<reference evidence="2" key="1">
    <citation type="submission" date="2019-10" db="EMBL/GenBank/DDBJ databases">
        <title>The sequence and de novo assembly of the wild yak genome.</title>
        <authorList>
            <person name="Liu Y."/>
        </authorList>
    </citation>
    <scope>NUCLEOTIDE SEQUENCE [LARGE SCALE GENOMIC DNA]</scope>
    <source>
        <strain evidence="2">WY2019</strain>
    </source>
</reference>
<dbReference type="EMBL" id="VBQZ03000015">
    <property type="protein sequence ID" value="MXQ83182.1"/>
    <property type="molecule type" value="Genomic_DNA"/>
</dbReference>
<gene>
    <name evidence="2" type="ORF">E5288_WYG018692</name>
</gene>
<sequence length="114" mass="12980">MVVAGPPTDERHRRCVRRVRVLALRCRLYLHETKLTRVRSYSFSPGPRLKTRTPDLGPAETKNTRPSWTYSQIQPPELSRETPASADPHSGEKQMLLVLAAVIILQQYLTDTIS</sequence>
<comment type="caution">
    <text evidence="2">The sequence shown here is derived from an EMBL/GenBank/DDBJ whole genome shotgun (WGS) entry which is preliminary data.</text>
</comment>
<evidence type="ECO:0000313" key="2">
    <source>
        <dbReference type="EMBL" id="MXQ83182.1"/>
    </source>
</evidence>
<accession>A0A6B0R1Q2</accession>
<dbReference type="Proteomes" id="UP000322234">
    <property type="component" value="Unassembled WGS sequence"/>
</dbReference>
<feature type="compositionally biased region" description="Polar residues" evidence="1">
    <location>
        <begin position="64"/>
        <end position="74"/>
    </location>
</feature>
<feature type="region of interest" description="Disordered" evidence="1">
    <location>
        <begin position="42"/>
        <end position="89"/>
    </location>
</feature>
<proteinExistence type="predicted"/>
<organism evidence="2 3">
    <name type="scientific">Bos mutus</name>
    <name type="common">wild yak</name>
    <dbReference type="NCBI Taxonomy" id="72004"/>
    <lineage>
        <taxon>Eukaryota</taxon>
        <taxon>Metazoa</taxon>
        <taxon>Chordata</taxon>
        <taxon>Craniata</taxon>
        <taxon>Vertebrata</taxon>
        <taxon>Euteleostomi</taxon>
        <taxon>Mammalia</taxon>
        <taxon>Eutheria</taxon>
        <taxon>Laurasiatheria</taxon>
        <taxon>Artiodactyla</taxon>
        <taxon>Ruminantia</taxon>
        <taxon>Pecora</taxon>
        <taxon>Bovidae</taxon>
        <taxon>Bovinae</taxon>
        <taxon>Bos</taxon>
    </lineage>
</organism>
<evidence type="ECO:0000313" key="3">
    <source>
        <dbReference type="Proteomes" id="UP000322234"/>
    </source>
</evidence>
<keyword evidence="3" id="KW-1185">Reference proteome</keyword>
<name>A0A6B0R1Q2_9CETA</name>